<evidence type="ECO:0000256" key="5">
    <source>
        <dbReference type="ARBA" id="ARBA00023146"/>
    </source>
</evidence>
<gene>
    <name evidence="7" type="ORF">UFOPK1591_00972</name>
</gene>
<dbReference type="Gene3D" id="1.10.730.10">
    <property type="entry name" value="Isoleucyl-tRNA Synthetase, Domain 1"/>
    <property type="match status" value="1"/>
</dbReference>
<dbReference type="InterPro" id="IPR009080">
    <property type="entry name" value="tRNAsynth_Ia_anticodon-bd"/>
</dbReference>
<evidence type="ECO:0000256" key="3">
    <source>
        <dbReference type="ARBA" id="ARBA00022840"/>
    </source>
</evidence>
<keyword evidence="5" id="KW-0030">Aminoacyl-tRNA synthetase</keyword>
<evidence type="ECO:0000256" key="4">
    <source>
        <dbReference type="ARBA" id="ARBA00022917"/>
    </source>
</evidence>
<sequence length="118" mass="12311">MFAPVLPFATDESWSWFNEGSIHRASWPSVDEFPSEGDTGVLVAASAALIGIRRAKTDAKASQKTDVLTAVIAVPHDQLSAIEQAAGDLAAVGRIASLSFTSGDEIGVASIDLAPQED</sequence>
<evidence type="ECO:0000259" key="6">
    <source>
        <dbReference type="Pfam" id="PF08264"/>
    </source>
</evidence>
<evidence type="ECO:0000313" key="7">
    <source>
        <dbReference type="EMBL" id="CAB4564855.1"/>
    </source>
</evidence>
<keyword evidence="4" id="KW-0648">Protein biosynthesis</keyword>
<dbReference type="EMBL" id="CAEZTD010000072">
    <property type="protein sequence ID" value="CAB4564855.1"/>
    <property type="molecule type" value="Genomic_DNA"/>
</dbReference>
<proteinExistence type="predicted"/>
<name>A0A6J6DPS0_9ZZZZ</name>
<reference evidence="7" key="1">
    <citation type="submission" date="2020-05" db="EMBL/GenBank/DDBJ databases">
        <authorList>
            <person name="Chiriac C."/>
            <person name="Salcher M."/>
            <person name="Ghai R."/>
            <person name="Kavagutti S V."/>
        </authorList>
    </citation>
    <scope>NUCLEOTIDE SEQUENCE</scope>
</reference>
<evidence type="ECO:0000256" key="2">
    <source>
        <dbReference type="ARBA" id="ARBA00022741"/>
    </source>
</evidence>
<dbReference type="Pfam" id="PF08264">
    <property type="entry name" value="Anticodon_1"/>
    <property type="match status" value="1"/>
</dbReference>
<dbReference type="GO" id="GO:0006418">
    <property type="term" value="P:tRNA aminoacylation for protein translation"/>
    <property type="evidence" value="ECO:0007669"/>
    <property type="project" value="InterPro"/>
</dbReference>
<dbReference type="GO" id="GO:0005524">
    <property type="term" value="F:ATP binding"/>
    <property type="evidence" value="ECO:0007669"/>
    <property type="project" value="UniProtKB-KW"/>
</dbReference>
<dbReference type="InterPro" id="IPR013155">
    <property type="entry name" value="M/V/L/I-tRNA-synth_anticd-bd"/>
</dbReference>
<keyword evidence="1" id="KW-0436">Ligase</keyword>
<accession>A0A6J6DPS0</accession>
<feature type="domain" description="Methionyl/Valyl/Leucyl/Isoleucyl-tRNA synthetase anticodon-binding" evidence="6">
    <location>
        <begin position="1"/>
        <end position="66"/>
    </location>
</feature>
<dbReference type="AlphaFoldDB" id="A0A6J6DPS0"/>
<protein>
    <submittedName>
        <fullName evidence="7">Unannotated protein</fullName>
    </submittedName>
</protein>
<dbReference type="GO" id="GO:0004812">
    <property type="term" value="F:aminoacyl-tRNA ligase activity"/>
    <property type="evidence" value="ECO:0007669"/>
    <property type="project" value="UniProtKB-KW"/>
</dbReference>
<organism evidence="7">
    <name type="scientific">freshwater metagenome</name>
    <dbReference type="NCBI Taxonomy" id="449393"/>
    <lineage>
        <taxon>unclassified sequences</taxon>
        <taxon>metagenomes</taxon>
        <taxon>ecological metagenomes</taxon>
    </lineage>
</organism>
<keyword evidence="3" id="KW-0067">ATP-binding</keyword>
<evidence type="ECO:0000256" key="1">
    <source>
        <dbReference type="ARBA" id="ARBA00022598"/>
    </source>
</evidence>
<keyword evidence="2" id="KW-0547">Nucleotide-binding</keyword>
<dbReference type="SUPFAM" id="SSF47323">
    <property type="entry name" value="Anticodon-binding domain of a subclass of class I aminoacyl-tRNA synthetases"/>
    <property type="match status" value="1"/>
</dbReference>